<dbReference type="AlphaFoldDB" id="A0A8J3JPN9"/>
<dbReference type="Proteomes" id="UP000601223">
    <property type="component" value="Unassembled WGS sequence"/>
</dbReference>
<sequence>MYLVIGRIVDHGMKPRAVLRAIALAAMPLFLATPAQAADPGPREQIGGLDVISDLLRPGSDDDIKIANGGPVGPGLSELVAIAEGILRKYGITKSFADIQDLDAGILAIASGILNVNGKDGVIGAPG</sequence>
<name>A0A8J3JPN9_9ACTN</name>
<accession>A0A8J3JPN9</accession>
<dbReference type="RefSeq" id="WP_203746169.1">
    <property type="nucleotide sequence ID" value="NZ_BONF01000015.1"/>
</dbReference>
<evidence type="ECO:0000313" key="2">
    <source>
        <dbReference type="EMBL" id="GIF81634.1"/>
    </source>
</evidence>
<protein>
    <submittedName>
        <fullName evidence="2">Uncharacterized protein</fullName>
    </submittedName>
</protein>
<evidence type="ECO:0000256" key="1">
    <source>
        <dbReference type="SAM" id="SignalP"/>
    </source>
</evidence>
<feature type="chain" id="PRO_5035188535" evidence="1">
    <location>
        <begin position="38"/>
        <end position="127"/>
    </location>
</feature>
<proteinExistence type="predicted"/>
<dbReference type="EMBL" id="BONF01000015">
    <property type="protein sequence ID" value="GIF81634.1"/>
    <property type="molecule type" value="Genomic_DNA"/>
</dbReference>
<comment type="caution">
    <text evidence="2">The sequence shown here is derived from an EMBL/GenBank/DDBJ whole genome shotgun (WGS) entry which is preliminary data.</text>
</comment>
<organism evidence="2 3">
    <name type="scientific">Catellatospora bangladeshensis</name>
    <dbReference type="NCBI Taxonomy" id="310355"/>
    <lineage>
        <taxon>Bacteria</taxon>
        <taxon>Bacillati</taxon>
        <taxon>Actinomycetota</taxon>
        <taxon>Actinomycetes</taxon>
        <taxon>Micromonosporales</taxon>
        <taxon>Micromonosporaceae</taxon>
        <taxon>Catellatospora</taxon>
    </lineage>
</organism>
<evidence type="ECO:0000313" key="3">
    <source>
        <dbReference type="Proteomes" id="UP000601223"/>
    </source>
</evidence>
<keyword evidence="1" id="KW-0732">Signal</keyword>
<gene>
    <name evidence="2" type="ORF">Cba03nite_29830</name>
</gene>
<keyword evidence="3" id="KW-1185">Reference proteome</keyword>
<reference evidence="2 3" key="1">
    <citation type="submission" date="2021-01" db="EMBL/GenBank/DDBJ databases">
        <title>Whole genome shotgun sequence of Catellatospora bangladeshensis NBRC 107357.</title>
        <authorList>
            <person name="Komaki H."/>
            <person name="Tamura T."/>
        </authorList>
    </citation>
    <scope>NUCLEOTIDE SEQUENCE [LARGE SCALE GENOMIC DNA]</scope>
    <source>
        <strain evidence="2 3">NBRC 107357</strain>
    </source>
</reference>
<feature type="signal peptide" evidence="1">
    <location>
        <begin position="1"/>
        <end position="37"/>
    </location>
</feature>